<evidence type="ECO:0000256" key="1">
    <source>
        <dbReference type="SAM" id="SignalP"/>
    </source>
</evidence>
<gene>
    <name evidence="2" type="ORF">IAB93_05205</name>
</gene>
<organism evidence="2 3">
    <name type="scientific">Candidatus Merdivivens pullistercoris</name>
    <dbReference type="NCBI Taxonomy" id="2840873"/>
    <lineage>
        <taxon>Bacteria</taxon>
        <taxon>Pseudomonadati</taxon>
        <taxon>Bacteroidota</taxon>
        <taxon>Bacteroidia</taxon>
        <taxon>Bacteroidales</taxon>
        <taxon>Muribaculaceae</taxon>
        <taxon>Muribaculaceae incertae sedis</taxon>
        <taxon>Candidatus Merdivivens</taxon>
    </lineage>
</organism>
<accession>A0A9D9N9R9</accession>
<reference evidence="2" key="2">
    <citation type="journal article" date="2021" name="PeerJ">
        <title>Extensive microbial diversity within the chicken gut microbiome revealed by metagenomics and culture.</title>
        <authorList>
            <person name="Gilroy R."/>
            <person name="Ravi A."/>
            <person name="Getino M."/>
            <person name="Pursley I."/>
            <person name="Horton D.L."/>
            <person name="Alikhan N.F."/>
            <person name="Baker D."/>
            <person name="Gharbi K."/>
            <person name="Hall N."/>
            <person name="Watson M."/>
            <person name="Adriaenssens E.M."/>
            <person name="Foster-Nyarko E."/>
            <person name="Jarju S."/>
            <person name="Secka A."/>
            <person name="Antonio M."/>
            <person name="Oren A."/>
            <person name="Chaudhuri R.R."/>
            <person name="La Ragione R."/>
            <person name="Hildebrand F."/>
            <person name="Pallen M.J."/>
        </authorList>
    </citation>
    <scope>NUCLEOTIDE SEQUENCE</scope>
    <source>
        <strain evidence="2">10037</strain>
    </source>
</reference>
<comment type="caution">
    <text evidence="2">The sequence shown here is derived from an EMBL/GenBank/DDBJ whole genome shotgun (WGS) entry which is preliminary data.</text>
</comment>
<dbReference type="Proteomes" id="UP000823597">
    <property type="component" value="Unassembled WGS sequence"/>
</dbReference>
<feature type="chain" id="PRO_5038472165" description="Lipoprotein" evidence="1">
    <location>
        <begin position="29"/>
        <end position="140"/>
    </location>
</feature>
<keyword evidence="1" id="KW-0732">Signal</keyword>
<feature type="signal peptide" evidence="1">
    <location>
        <begin position="1"/>
        <end position="28"/>
    </location>
</feature>
<evidence type="ECO:0000313" key="3">
    <source>
        <dbReference type="Proteomes" id="UP000823597"/>
    </source>
</evidence>
<evidence type="ECO:0000313" key="2">
    <source>
        <dbReference type="EMBL" id="MBO8465379.1"/>
    </source>
</evidence>
<name>A0A9D9N9R9_9BACT</name>
<dbReference type="PROSITE" id="PS51257">
    <property type="entry name" value="PROKAR_LIPOPROTEIN"/>
    <property type="match status" value="1"/>
</dbReference>
<reference evidence="2" key="1">
    <citation type="submission" date="2020-10" db="EMBL/GenBank/DDBJ databases">
        <authorList>
            <person name="Gilroy R."/>
        </authorList>
    </citation>
    <scope>NUCLEOTIDE SEQUENCE</scope>
    <source>
        <strain evidence="2">10037</strain>
    </source>
</reference>
<sequence>MGRLKIGNVLKYKAAVLAVCMLTSAGCARLDEESVFTEVDIELVLPDGRNAVLLTVEGDENVSFFRNLNTKENYAYPRFVNCRGSMRVQKGVYLLGFDALADFGDGTVRRVRSASHRQLADAVYLIGDKETLVLKLTYLN</sequence>
<dbReference type="EMBL" id="JADIME010000053">
    <property type="protein sequence ID" value="MBO8465379.1"/>
    <property type="molecule type" value="Genomic_DNA"/>
</dbReference>
<protein>
    <recommendedName>
        <fullName evidence="4">Lipoprotein</fullName>
    </recommendedName>
</protein>
<evidence type="ECO:0008006" key="4">
    <source>
        <dbReference type="Google" id="ProtNLM"/>
    </source>
</evidence>
<proteinExistence type="predicted"/>
<dbReference type="AlphaFoldDB" id="A0A9D9N9R9"/>